<keyword evidence="12 22" id="KW-0408">Iron</keyword>
<comment type="cofactor">
    <cofactor evidence="2">
        <name>heme b</name>
        <dbReference type="ChEBI" id="CHEBI:60344"/>
    </cofactor>
</comment>
<comment type="subcellular location">
    <subcellularLocation>
        <location evidence="3">Mitochondrion intermembrane space</location>
    </subcellularLocation>
</comment>
<accession>A0AAN6IFD2</accession>
<feature type="domain" description="Cytochrome b5 heme-binding" evidence="23">
    <location>
        <begin position="1"/>
        <end position="76"/>
    </location>
</feature>
<reference evidence="25" key="1">
    <citation type="journal article" date="2022" name="bioRxiv">
        <title>Deciphering the potential niche of two novel black yeast fungi from a biological soil crust based on their genomes, phenotypes, and melanin regulation.</title>
        <authorList>
            <consortium name="DOE Joint Genome Institute"/>
            <person name="Carr E.C."/>
            <person name="Barton Q."/>
            <person name="Grambo S."/>
            <person name="Sullivan M."/>
            <person name="Renfro C.M."/>
            <person name="Kuo A."/>
            <person name="Pangilinan J."/>
            <person name="Lipzen A."/>
            <person name="Keymanesh K."/>
            <person name="Savage E."/>
            <person name="Barry K."/>
            <person name="Grigoriev I.V."/>
            <person name="Riekhof W.R."/>
            <person name="Harris S.S."/>
        </authorList>
    </citation>
    <scope>NUCLEOTIDE SEQUENCE</scope>
    <source>
        <strain evidence="25">JF 03-4F</strain>
    </source>
</reference>
<dbReference type="InterPro" id="IPR036400">
    <property type="entry name" value="Cyt_B5-like_heme/steroid_sf"/>
</dbReference>
<keyword evidence="5" id="KW-0813">Transport</keyword>
<evidence type="ECO:0000256" key="13">
    <source>
        <dbReference type="ARBA" id="ARBA00023128"/>
    </source>
</evidence>
<comment type="catalytic activity">
    <reaction evidence="14">
        <text>(S)-lactate + 2 Fe(III)-[cytochrome c] = 2 Fe(II)-[cytochrome c] + pyruvate + 2 H(+)</text>
        <dbReference type="Rhea" id="RHEA:19909"/>
        <dbReference type="Rhea" id="RHEA-COMP:10350"/>
        <dbReference type="Rhea" id="RHEA-COMP:14399"/>
        <dbReference type="ChEBI" id="CHEBI:15361"/>
        <dbReference type="ChEBI" id="CHEBI:15378"/>
        <dbReference type="ChEBI" id="CHEBI:16651"/>
        <dbReference type="ChEBI" id="CHEBI:29033"/>
        <dbReference type="ChEBI" id="CHEBI:29034"/>
        <dbReference type="EC" id="1.1.2.3"/>
    </reaction>
    <physiologicalReaction direction="left-to-right" evidence="14">
        <dbReference type="Rhea" id="RHEA:19910"/>
    </physiologicalReaction>
</comment>
<dbReference type="InterPro" id="IPR037458">
    <property type="entry name" value="L-MDH/L-LDH_FMN-bd"/>
</dbReference>
<sequence>MLDASEVAQHSTKRSCWVIISNHVYDLTDFLENHPGGPNVILRYAGKDATNEYEPVHPAGTLQRHLPANKHLGPVDQSTLTRVDDTPPTLGKSESSIVPHILVCQSLDDIESAARQKLSRKAWVYYDSAADGLHSFRTNRLDWAKISFRPRVLRNVARVNMQRRILGHVANLPFFIAPAAMAKLGHQDGELCLAKGAAEKNIVYCSSTYSSISHEELAPCFDRQEGRGALSFQLYVPKNKGDSRALIERAKALGCKSLVITVDTPVVGKREEDDRYKAELEIEEGREVPRTTSAANNEEAPILRGYHSSTVDWDDILWMRNAWGSNQGPVVLKGIQTAEDAYLASLTGVDGIYLSNHGGRQLDFAPSAIRTLLEIHKFYPQVLDDVEVYLDGGVRRGSDIVKALCLGARGVGLGRPFLYGLSAYGTEGVVKAIEILSDEIETAMRLLGVTNLDQLNPHYVNCSLLAKELPENVTPTNPMRQHKL</sequence>
<evidence type="ECO:0000313" key="25">
    <source>
        <dbReference type="EMBL" id="KAI1615952.1"/>
    </source>
</evidence>
<dbReference type="PROSITE" id="PS50255">
    <property type="entry name" value="CYTOCHROME_B5_2"/>
    <property type="match status" value="1"/>
</dbReference>
<evidence type="ECO:0000256" key="2">
    <source>
        <dbReference type="ARBA" id="ARBA00001970"/>
    </source>
</evidence>
<organism evidence="25 26">
    <name type="scientific">Exophiala viscosa</name>
    <dbReference type="NCBI Taxonomy" id="2486360"/>
    <lineage>
        <taxon>Eukaryota</taxon>
        <taxon>Fungi</taxon>
        <taxon>Dikarya</taxon>
        <taxon>Ascomycota</taxon>
        <taxon>Pezizomycotina</taxon>
        <taxon>Eurotiomycetes</taxon>
        <taxon>Chaetothyriomycetidae</taxon>
        <taxon>Chaetothyriales</taxon>
        <taxon>Herpotrichiellaceae</taxon>
        <taxon>Exophiala</taxon>
    </lineage>
</organism>
<evidence type="ECO:0000256" key="21">
    <source>
        <dbReference type="ARBA" id="ARBA00078938"/>
    </source>
</evidence>
<evidence type="ECO:0000256" key="15">
    <source>
        <dbReference type="ARBA" id="ARBA00061137"/>
    </source>
</evidence>
<dbReference type="FunFam" id="3.20.20.70:FF:000062">
    <property type="entry name" value="Cytochrome b2, mitochondrial, putative"/>
    <property type="match status" value="1"/>
</dbReference>
<dbReference type="PROSITE" id="PS51349">
    <property type="entry name" value="FMN_HYDROXY_ACID_DH_2"/>
    <property type="match status" value="1"/>
</dbReference>
<keyword evidence="6 22" id="KW-0349">Heme</keyword>
<keyword evidence="9 22" id="KW-0479">Metal-binding</keyword>
<evidence type="ECO:0000256" key="11">
    <source>
        <dbReference type="ARBA" id="ARBA00023002"/>
    </source>
</evidence>
<dbReference type="InterPro" id="IPR013785">
    <property type="entry name" value="Aldolase_TIM"/>
</dbReference>
<dbReference type="Proteomes" id="UP001203852">
    <property type="component" value="Unassembled WGS sequence"/>
</dbReference>
<evidence type="ECO:0000256" key="5">
    <source>
        <dbReference type="ARBA" id="ARBA00022448"/>
    </source>
</evidence>
<dbReference type="GO" id="GO:0005758">
    <property type="term" value="C:mitochondrial intermembrane space"/>
    <property type="evidence" value="ECO:0007669"/>
    <property type="project" value="UniProtKB-SubCell"/>
</dbReference>
<dbReference type="PANTHER" id="PTHR10578:SF104">
    <property type="entry name" value="CYTOCHROME B2, MITOCHONDRIAL-RELATED"/>
    <property type="match status" value="1"/>
</dbReference>
<evidence type="ECO:0000256" key="20">
    <source>
        <dbReference type="ARBA" id="ARBA00078774"/>
    </source>
</evidence>
<dbReference type="Gene3D" id="3.20.20.70">
    <property type="entry name" value="Aldolase class I"/>
    <property type="match status" value="1"/>
</dbReference>
<dbReference type="InterPro" id="IPR000262">
    <property type="entry name" value="FMN-dep_DH"/>
</dbReference>
<dbReference type="InterPro" id="IPR008259">
    <property type="entry name" value="FMN_hydac_DH_AS"/>
</dbReference>
<keyword evidence="10" id="KW-0809">Transit peptide</keyword>
<dbReference type="Gene3D" id="3.10.120.10">
    <property type="entry name" value="Cytochrome b5-like heme/steroid binding domain"/>
    <property type="match status" value="1"/>
</dbReference>
<gene>
    <name evidence="25" type="ORF">EDD36DRAFT_119121</name>
</gene>
<evidence type="ECO:0000256" key="14">
    <source>
        <dbReference type="ARBA" id="ARBA00052399"/>
    </source>
</evidence>
<comment type="caution">
    <text evidence="25">The sequence shown here is derived from an EMBL/GenBank/DDBJ whole genome shotgun (WGS) entry which is preliminary data.</text>
</comment>
<comment type="similarity">
    <text evidence="22">Belongs to the cytochrome b5 family.</text>
</comment>
<dbReference type="EMBL" id="MU404351">
    <property type="protein sequence ID" value="KAI1615952.1"/>
    <property type="molecule type" value="Genomic_DNA"/>
</dbReference>
<name>A0AAN6IFD2_9EURO</name>
<dbReference type="InterPro" id="IPR037396">
    <property type="entry name" value="FMN_HAD"/>
</dbReference>
<dbReference type="AlphaFoldDB" id="A0AAN6IFD2"/>
<evidence type="ECO:0000256" key="17">
    <source>
        <dbReference type="ARBA" id="ARBA00066458"/>
    </source>
</evidence>
<keyword evidence="7" id="KW-0285">Flavoprotein</keyword>
<evidence type="ECO:0000256" key="7">
    <source>
        <dbReference type="ARBA" id="ARBA00022630"/>
    </source>
</evidence>
<comment type="cofactor">
    <cofactor evidence="1">
        <name>FMN</name>
        <dbReference type="ChEBI" id="CHEBI:58210"/>
    </cofactor>
</comment>
<dbReference type="PROSITE" id="PS00557">
    <property type="entry name" value="FMN_HYDROXY_ACID_DH_1"/>
    <property type="match status" value="1"/>
</dbReference>
<proteinExistence type="inferred from homology"/>
<evidence type="ECO:0000256" key="18">
    <source>
        <dbReference type="ARBA" id="ARBA00068515"/>
    </source>
</evidence>
<keyword evidence="13" id="KW-0496">Mitochondrion</keyword>
<dbReference type="SMART" id="SM01117">
    <property type="entry name" value="Cyt-b5"/>
    <property type="match status" value="1"/>
</dbReference>
<comment type="similarity">
    <text evidence="15">In the C-terminal section; belongs to the FMN-dependent alpha-hydroxy acid dehydrogenase family.</text>
</comment>
<dbReference type="PROSITE" id="PS00191">
    <property type="entry name" value="CYTOCHROME_B5_1"/>
    <property type="match status" value="1"/>
</dbReference>
<dbReference type="Pfam" id="PF00173">
    <property type="entry name" value="Cyt-b5"/>
    <property type="match status" value="1"/>
</dbReference>
<comment type="similarity">
    <text evidence="16">In the N-terminal section; belongs to the cytochrome b5 family.</text>
</comment>
<dbReference type="SUPFAM" id="SSF51395">
    <property type="entry name" value="FMN-linked oxidoreductases"/>
    <property type="match status" value="1"/>
</dbReference>
<dbReference type="EC" id="1.1.2.3" evidence="17"/>
<dbReference type="PANTHER" id="PTHR10578">
    <property type="entry name" value="S -2-HYDROXY-ACID OXIDASE-RELATED"/>
    <property type="match status" value="1"/>
</dbReference>
<keyword evidence="8" id="KW-0288">FMN</keyword>
<evidence type="ECO:0000256" key="1">
    <source>
        <dbReference type="ARBA" id="ARBA00001917"/>
    </source>
</evidence>
<comment type="subunit">
    <text evidence="4">Homotetramer.</text>
</comment>
<dbReference type="CDD" id="cd02922">
    <property type="entry name" value="FCB2_FMN"/>
    <property type="match status" value="1"/>
</dbReference>
<evidence type="ECO:0000256" key="12">
    <source>
        <dbReference type="ARBA" id="ARBA00023004"/>
    </source>
</evidence>
<evidence type="ECO:0000256" key="9">
    <source>
        <dbReference type="ARBA" id="ARBA00022723"/>
    </source>
</evidence>
<dbReference type="Pfam" id="PF01070">
    <property type="entry name" value="FMN_dh"/>
    <property type="match status" value="1"/>
</dbReference>
<dbReference type="PRINTS" id="PR00363">
    <property type="entry name" value="CYTOCHROMEB5"/>
</dbReference>
<keyword evidence="11" id="KW-0560">Oxidoreductase</keyword>
<evidence type="ECO:0000256" key="6">
    <source>
        <dbReference type="ARBA" id="ARBA00022617"/>
    </source>
</evidence>
<dbReference type="SUPFAM" id="SSF55856">
    <property type="entry name" value="Cytochrome b5-like heme/steroid binding domain"/>
    <property type="match status" value="1"/>
</dbReference>
<dbReference type="GO" id="GO:0020037">
    <property type="term" value="F:heme binding"/>
    <property type="evidence" value="ECO:0007669"/>
    <property type="project" value="UniProtKB-UniRule"/>
</dbReference>
<evidence type="ECO:0000256" key="19">
    <source>
        <dbReference type="ARBA" id="ARBA00075949"/>
    </source>
</evidence>
<dbReference type="FunFam" id="3.10.120.10:FF:000009">
    <property type="entry name" value="Cytochrome b2, mitochondrial, putative"/>
    <property type="match status" value="1"/>
</dbReference>
<evidence type="ECO:0000256" key="8">
    <source>
        <dbReference type="ARBA" id="ARBA00022643"/>
    </source>
</evidence>
<dbReference type="InterPro" id="IPR018506">
    <property type="entry name" value="Cyt_B5_heme-BS"/>
</dbReference>
<feature type="domain" description="FMN hydroxy acid dehydrogenase" evidence="24">
    <location>
        <begin position="99"/>
        <end position="465"/>
    </location>
</feature>
<keyword evidence="26" id="KW-1185">Reference proteome</keyword>
<evidence type="ECO:0000259" key="23">
    <source>
        <dbReference type="PROSITE" id="PS50255"/>
    </source>
</evidence>
<evidence type="ECO:0000259" key="24">
    <source>
        <dbReference type="PROSITE" id="PS51349"/>
    </source>
</evidence>
<evidence type="ECO:0000256" key="22">
    <source>
        <dbReference type="RuleBase" id="RU362121"/>
    </source>
</evidence>
<dbReference type="GO" id="GO:0004460">
    <property type="term" value="F:L-lactate dehydrogenase (cytochrome) activity"/>
    <property type="evidence" value="ECO:0007669"/>
    <property type="project" value="UniProtKB-EC"/>
</dbReference>
<evidence type="ECO:0000313" key="26">
    <source>
        <dbReference type="Proteomes" id="UP001203852"/>
    </source>
</evidence>
<dbReference type="InterPro" id="IPR001199">
    <property type="entry name" value="Cyt_B5-like_heme/steroid-bd"/>
</dbReference>
<evidence type="ECO:0000256" key="3">
    <source>
        <dbReference type="ARBA" id="ARBA00004569"/>
    </source>
</evidence>
<evidence type="ECO:0000256" key="16">
    <source>
        <dbReference type="ARBA" id="ARBA00061589"/>
    </source>
</evidence>
<protein>
    <recommendedName>
        <fullName evidence="18">L-lactate dehydrogenase (cytochrome)</fullName>
        <ecNumber evidence="17">1.1.2.3</ecNumber>
    </recommendedName>
    <alternativeName>
        <fullName evidence="20">Cytochrome b2</fullName>
    </alternativeName>
    <alternativeName>
        <fullName evidence="19">Flavocytochrome b2</fullName>
    </alternativeName>
    <alternativeName>
        <fullName evidence="21">L-lactate ferricytochrome c oxidoreductase</fullName>
    </alternativeName>
</protein>
<dbReference type="GO" id="GO:0046872">
    <property type="term" value="F:metal ion binding"/>
    <property type="evidence" value="ECO:0007669"/>
    <property type="project" value="UniProtKB-UniRule"/>
</dbReference>
<evidence type="ECO:0000256" key="4">
    <source>
        <dbReference type="ARBA" id="ARBA00011881"/>
    </source>
</evidence>
<evidence type="ECO:0000256" key="10">
    <source>
        <dbReference type="ARBA" id="ARBA00022946"/>
    </source>
</evidence>